<accession>A0A4Q2RB62</accession>
<dbReference type="UniPathway" id="UPA00115">
    <property type="reaction ID" value="UER00409"/>
</dbReference>
<comment type="catalytic activity">
    <reaction evidence="1 7">
        <text>6-phospho-D-glucono-1,5-lactone + H2O = 6-phospho-D-gluconate + H(+)</text>
        <dbReference type="Rhea" id="RHEA:12556"/>
        <dbReference type="ChEBI" id="CHEBI:15377"/>
        <dbReference type="ChEBI" id="CHEBI:15378"/>
        <dbReference type="ChEBI" id="CHEBI:57955"/>
        <dbReference type="ChEBI" id="CHEBI:58759"/>
        <dbReference type="EC" id="3.1.1.31"/>
    </reaction>
</comment>
<dbReference type="Pfam" id="PF01182">
    <property type="entry name" value="Glucosamine_iso"/>
    <property type="match status" value="1"/>
</dbReference>
<sequence length="243" mass="26172">MAEPKVSAGPMSVHADADAVAEAVASWLLAQSAGKSRFTVSLSGGSTPKRLYERLAGPAYRDRFPWGRTEWFFGDERFVPQDDRDSNFRMVNEAMLSRVPAPQASVHPFDTALASPQEAARAYEEELKRFYGAGALDPAKPLFDVTLLGLGPDGHTASLIPGQPVLDEHERWAAAVTEGRPEARLTLTYPVIASSRAIAFLVTGAEKAEMLAHVRSGAEDVPAGRLRSAGEAHWFVDRAAAGS</sequence>
<reference evidence="9 10" key="1">
    <citation type="submission" date="2018-09" db="EMBL/GenBank/DDBJ databases">
        <authorList>
            <person name="Grouzdev D.S."/>
            <person name="Krutkina M.S."/>
        </authorList>
    </citation>
    <scope>NUCLEOTIDE SEQUENCE [LARGE SCALE GENOMIC DNA]</scope>
    <source>
        <strain evidence="9 10">RmlP001</strain>
    </source>
</reference>
<dbReference type="NCBIfam" id="TIGR01198">
    <property type="entry name" value="pgl"/>
    <property type="match status" value="1"/>
</dbReference>
<comment type="function">
    <text evidence="2 7">Hydrolysis of 6-phosphogluconolactone to 6-phosphogluconate.</text>
</comment>
<dbReference type="AlphaFoldDB" id="A0A4Q2RB62"/>
<dbReference type="InterPro" id="IPR037171">
    <property type="entry name" value="NagB/RpiA_transferase-like"/>
</dbReference>
<keyword evidence="10" id="KW-1185">Reference proteome</keyword>
<dbReference type="OrthoDB" id="9810967at2"/>
<comment type="pathway">
    <text evidence="3 7">Carbohydrate degradation; pentose phosphate pathway; D-ribulose 5-phosphate from D-glucose 6-phosphate (oxidative stage): step 2/3.</text>
</comment>
<protein>
    <recommendedName>
        <fullName evidence="6 7">6-phosphogluconolactonase</fullName>
        <shortName evidence="7">6PGL</shortName>
        <ecNumber evidence="5 7">3.1.1.31</ecNumber>
    </recommendedName>
</protein>
<dbReference type="Gene3D" id="3.40.50.1360">
    <property type="match status" value="1"/>
</dbReference>
<dbReference type="EMBL" id="QYBC01000017">
    <property type="protein sequence ID" value="RYB02870.1"/>
    <property type="molecule type" value="Genomic_DNA"/>
</dbReference>
<evidence type="ECO:0000256" key="4">
    <source>
        <dbReference type="ARBA" id="ARBA00010662"/>
    </source>
</evidence>
<proteinExistence type="inferred from homology"/>
<evidence type="ECO:0000256" key="3">
    <source>
        <dbReference type="ARBA" id="ARBA00004961"/>
    </source>
</evidence>
<gene>
    <name evidence="7 9" type="primary">pgl</name>
    <name evidence="9" type="ORF">D3272_19405</name>
</gene>
<dbReference type="Proteomes" id="UP000289411">
    <property type="component" value="Unassembled WGS sequence"/>
</dbReference>
<evidence type="ECO:0000256" key="7">
    <source>
        <dbReference type="RuleBase" id="RU365095"/>
    </source>
</evidence>
<comment type="similarity">
    <text evidence="4 7">Belongs to the glucosamine/galactosamine-6-phosphate isomerase family. 6-phosphogluconolactonase subfamily.</text>
</comment>
<name>A0A4Q2RB62_9HYPH</name>
<comment type="caution">
    <text evidence="9">The sequence shown here is derived from an EMBL/GenBank/DDBJ whole genome shotgun (WGS) entry which is preliminary data.</text>
</comment>
<dbReference type="InterPro" id="IPR039104">
    <property type="entry name" value="6PGL"/>
</dbReference>
<dbReference type="PANTHER" id="PTHR11054">
    <property type="entry name" value="6-PHOSPHOGLUCONOLACTONASE"/>
    <property type="match status" value="1"/>
</dbReference>
<dbReference type="GO" id="GO:0006098">
    <property type="term" value="P:pentose-phosphate shunt"/>
    <property type="evidence" value="ECO:0007669"/>
    <property type="project" value="UniProtKB-UniPathway"/>
</dbReference>
<reference evidence="9 10" key="2">
    <citation type="submission" date="2019-02" db="EMBL/GenBank/DDBJ databases">
        <title>'Lichenibacterium ramalinii' gen. nov. sp. nov., 'Lichenibacterium minor' gen. nov. sp. nov.</title>
        <authorList>
            <person name="Pankratov T."/>
        </authorList>
    </citation>
    <scope>NUCLEOTIDE SEQUENCE [LARGE SCALE GENOMIC DNA]</scope>
    <source>
        <strain evidence="9 10">RmlP001</strain>
    </source>
</reference>
<feature type="domain" description="Glucosamine/galactosamine-6-phosphate isomerase" evidence="8">
    <location>
        <begin position="17"/>
        <end position="234"/>
    </location>
</feature>
<evidence type="ECO:0000256" key="2">
    <source>
        <dbReference type="ARBA" id="ARBA00002681"/>
    </source>
</evidence>
<dbReference type="EC" id="3.1.1.31" evidence="5 7"/>
<dbReference type="GO" id="GO:0005975">
    <property type="term" value="P:carbohydrate metabolic process"/>
    <property type="evidence" value="ECO:0007669"/>
    <property type="project" value="UniProtKB-UniRule"/>
</dbReference>
<dbReference type="InterPro" id="IPR006148">
    <property type="entry name" value="Glc/Gal-6P_isomerase"/>
</dbReference>
<evidence type="ECO:0000313" key="9">
    <source>
        <dbReference type="EMBL" id="RYB02870.1"/>
    </source>
</evidence>
<evidence type="ECO:0000256" key="5">
    <source>
        <dbReference type="ARBA" id="ARBA00013198"/>
    </source>
</evidence>
<dbReference type="PANTHER" id="PTHR11054:SF0">
    <property type="entry name" value="6-PHOSPHOGLUCONOLACTONASE"/>
    <property type="match status" value="1"/>
</dbReference>
<organism evidence="9 10">
    <name type="scientific">Lichenibacterium ramalinae</name>
    <dbReference type="NCBI Taxonomy" id="2316527"/>
    <lineage>
        <taxon>Bacteria</taxon>
        <taxon>Pseudomonadati</taxon>
        <taxon>Pseudomonadota</taxon>
        <taxon>Alphaproteobacteria</taxon>
        <taxon>Hyphomicrobiales</taxon>
        <taxon>Lichenihabitantaceae</taxon>
        <taxon>Lichenibacterium</taxon>
    </lineage>
</organism>
<evidence type="ECO:0000259" key="8">
    <source>
        <dbReference type="Pfam" id="PF01182"/>
    </source>
</evidence>
<dbReference type="CDD" id="cd01400">
    <property type="entry name" value="6PGL"/>
    <property type="match status" value="1"/>
</dbReference>
<evidence type="ECO:0000256" key="6">
    <source>
        <dbReference type="ARBA" id="ARBA00020337"/>
    </source>
</evidence>
<dbReference type="InterPro" id="IPR005900">
    <property type="entry name" value="6-phosphogluconolactonase_DevB"/>
</dbReference>
<keyword evidence="7 9" id="KW-0378">Hydrolase</keyword>
<dbReference type="GO" id="GO:0017057">
    <property type="term" value="F:6-phosphogluconolactonase activity"/>
    <property type="evidence" value="ECO:0007669"/>
    <property type="project" value="UniProtKB-UniRule"/>
</dbReference>
<evidence type="ECO:0000313" key="10">
    <source>
        <dbReference type="Proteomes" id="UP000289411"/>
    </source>
</evidence>
<dbReference type="SUPFAM" id="SSF100950">
    <property type="entry name" value="NagB/RpiA/CoA transferase-like"/>
    <property type="match status" value="1"/>
</dbReference>
<evidence type="ECO:0000256" key="1">
    <source>
        <dbReference type="ARBA" id="ARBA00000832"/>
    </source>
</evidence>